<gene>
    <name evidence="3" type="ORF">SAMN02746019_00020740</name>
</gene>
<dbReference type="InterPro" id="IPR029052">
    <property type="entry name" value="Metallo-depent_PP-like"/>
</dbReference>
<evidence type="ECO:0000256" key="1">
    <source>
        <dbReference type="ARBA" id="ARBA00008950"/>
    </source>
</evidence>
<sequence>MRILVLSDVHANLEALEAVLADAGSWDALWFLGDLVGYGPDPVACIDRLQVLAAVALAGNHDWGVLGRIPLRTFNPAARWVLEWTREELPPRQVEYLMGLPPQTEREGLTLTHGSPRAPIWEYILDPYTAWENLQALPTRIGLFGHTHVAVAYHVPDREKPHLHIVKPRYDEPIDLTSGWWLLNPGSVGQPRDGDPRAAYAILDLEAMTWTFRRVPYPIAETQAKMRRLGFPPFLIERLAYGE</sequence>
<dbReference type="GO" id="GO:0005737">
    <property type="term" value="C:cytoplasm"/>
    <property type="evidence" value="ECO:0007669"/>
    <property type="project" value="TreeGrafter"/>
</dbReference>
<proteinExistence type="inferred from homology"/>
<organism evidence="3 4">
    <name type="scientific">Thermoflexus hugenholtzii JAD2</name>
    <dbReference type="NCBI Taxonomy" id="877466"/>
    <lineage>
        <taxon>Bacteria</taxon>
        <taxon>Bacillati</taxon>
        <taxon>Chloroflexota</taxon>
        <taxon>Thermoflexia</taxon>
        <taxon>Thermoflexales</taxon>
        <taxon>Thermoflexaceae</taxon>
        <taxon>Thermoflexus</taxon>
    </lineage>
</organism>
<dbReference type="InParanoid" id="A0A212PVK0"/>
<dbReference type="Proteomes" id="UP000197025">
    <property type="component" value="Unassembled WGS sequence"/>
</dbReference>
<dbReference type="OrthoDB" id="9800565at2"/>
<reference evidence="4" key="1">
    <citation type="submission" date="2017-06" db="EMBL/GenBank/DDBJ databases">
        <authorList>
            <person name="Varghese N."/>
            <person name="Submissions S."/>
        </authorList>
    </citation>
    <scope>NUCLEOTIDE SEQUENCE [LARGE SCALE GENOMIC DNA]</scope>
    <source>
        <strain evidence="4">JAD2</strain>
    </source>
</reference>
<dbReference type="AlphaFoldDB" id="A0A212PVK0"/>
<dbReference type="GO" id="GO:0016791">
    <property type="term" value="F:phosphatase activity"/>
    <property type="evidence" value="ECO:0007669"/>
    <property type="project" value="TreeGrafter"/>
</dbReference>
<dbReference type="InterPro" id="IPR011152">
    <property type="entry name" value="Pesterase_MJ0912"/>
</dbReference>
<dbReference type="InterPro" id="IPR024654">
    <property type="entry name" value="Calcineurin-like_PHP_lpxH"/>
</dbReference>
<dbReference type="SUPFAM" id="SSF56300">
    <property type="entry name" value="Metallo-dependent phosphatases"/>
    <property type="match status" value="1"/>
</dbReference>
<keyword evidence="4" id="KW-1185">Reference proteome</keyword>
<dbReference type="Pfam" id="PF12850">
    <property type="entry name" value="Metallophos_2"/>
    <property type="match status" value="1"/>
</dbReference>
<dbReference type="RefSeq" id="WP_088569878.1">
    <property type="nucleotide sequence ID" value="NZ_FYEK01000003.1"/>
</dbReference>
<accession>A0A212PVK0</accession>
<evidence type="ECO:0000313" key="4">
    <source>
        <dbReference type="Proteomes" id="UP000197025"/>
    </source>
</evidence>
<dbReference type="InterPro" id="IPR050126">
    <property type="entry name" value="Ap4A_hydrolase"/>
</dbReference>
<dbReference type="PIRSF" id="PIRSF000883">
    <property type="entry name" value="Pesterase_MJ0912"/>
    <property type="match status" value="1"/>
</dbReference>
<feature type="domain" description="Calcineurin-like phosphoesterase" evidence="2">
    <location>
        <begin position="1"/>
        <end position="207"/>
    </location>
</feature>
<dbReference type="PANTHER" id="PTHR42850:SF2">
    <property type="entry name" value="BLL5683 PROTEIN"/>
    <property type="match status" value="1"/>
</dbReference>
<dbReference type="Gene3D" id="3.60.21.10">
    <property type="match status" value="1"/>
</dbReference>
<dbReference type="PANTHER" id="PTHR42850">
    <property type="entry name" value="METALLOPHOSPHOESTERASE"/>
    <property type="match status" value="1"/>
</dbReference>
<comment type="similarity">
    <text evidence="1">Belongs to the metallophosphoesterase superfamily. YfcE family.</text>
</comment>
<evidence type="ECO:0000313" key="3">
    <source>
        <dbReference type="EMBL" id="SNB50970.1"/>
    </source>
</evidence>
<name>A0A212PVK0_9CHLR</name>
<evidence type="ECO:0000259" key="2">
    <source>
        <dbReference type="Pfam" id="PF12850"/>
    </source>
</evidence>
<dbReference type="EMBL" id="FYEK01000003">
    <property type="protein sequence ID" value="SNB50970.1"/>
    <property type="molecule type" value="Genomic_DNA"/>
</dbReference>
<protein>
    <submittedName>
        <fullName evidence="3">Predicted phosphodiesterase</fullName>
    </submittedName>
</protein>